<protein>
    <submittedName>
        <fullName evidence="4">HDIG domain-containing protein</fullName>
    </submittedName>
</protein>
<evidence type="ECO:0000259" key="3">
    <source>
        <dbReference type="SMART" id="SM00471"/>
    </source>
</evidence>
<dbReference type="InterPro" id="IPR052722">
    <property type="entry name" value="PgpH_phosphodiesterase"/>
</dbReference>
<dbReference type="Pfam" id="PF07698">
    <property type="entry name" value="7TM-7TMR_HD"/>
    <property type="match status" value="1"/>
</dbReference>
<dbReference type="SMART" id="SM00471">
    <property type="entry name" value="HDc"/>
    <property type="match status" value="1"/>
</dbReference>
<dbReference type="PANTHER" id="PTHR36442:SF1">
    <property type="entry name" value="CYCLIC-DI-AMP PHOSPHODIESTERASE PGPH"/>
    <property type="match status" value="1"/>
</dbReference>
<feature type="transmembrane region" description="Helical" evidence="2">
    <location>
        <begin position="176"/>
        <end position="193"/>
    </location>
</feature>
<evidence type="ECO:0000313" key="4">
    <source>
        <dbReference type="EMBL" id="MBK1881580.1"/>
    </source>
</evidence>
<feature type="transmembrane region" description="Helical" evidence="2">
    <location>
        <begin position="205"/>
        <end position="223"/>
    </location>
</feature>
<feature type="transmembrane region" description="Helical" evidence="2">
    <location>
        <begin position="243"/>
        <end position="265"/>
    </location>
</feature>
<name>A0A934S5E6_9BACT</name>
<keyword evidence="5" id="KW-1185">Reference proteome</keyword>
<feature type="transmembrane region" description="Helical" evidence="2">
    <location>
        <begin position="101"/>
        <end position="119"/>
    </location>
</feature>
<dbReference type="PANTHER" id="PTHR36442">
    <property type="entry name" value="CYCLIC-DI-AMP PHOSPHODIESTERASE PGPH"/>
    <property type="match status" value="1"/>
</dbReference>
<feature type="compositionally biased region" description="Basic and acidic residues" evidence="1">
    <location>
        <begin position="517"/>
        <end position="533"/>
    </location>
</feature>
<dbReference type="InterPro" id="IPR003607">
    <property type="entry name" value="HD/PDEase_dom"/>
</dbReference>
<dbReference type="InterPro" id="IPR006674">
    <property type="entry name" value="HD_domain"/>
</dbReference>
<keyword evidence="2" id="KW-0812">Transmembrane</keyword>
<feature type="transmembrane region" description="Helical" evidence="2">
    <location>
        <begin position="131"/>
        <end position="148"/>
    </location>
</feature>
<organism evidence="4 5">
    <name type="scientific">Luteolibacter pohnpeiensis</name>
    <dbReference type="NCBI Taxonomy" id="454153"/>
    <lineage>
        <taxon>Bacteria</taxon>
        <taxon>Pseudomonadati</taxon>
        <taxon>Verrucomicrobiota</taxon>
        <taxon>Verrucomicrobiia</taxon>
        <taxon>Verrucomicrobiales</taxon>
        <taxon>Verrucomicrobiaceae</taxon>
        <taxon>Luteolibacter</taxon>
    </lineage>
</organism>
<feature type="transmembrane region" description="Helical" evidence="2">
    <location>
        <begin position="153"/>
        <end position="170"/>
    </location>
</feature>
<dbReference type="AlphaFoldDB" id="A0A934S5E6"/>
<evidence type="ECO:0000313" key="5">
    <source>
        <dbReference type="Proteomes" id="UP000603141"/>
    </source>
</evidence>
<dbReference type="InterPro" id="IPR006675">
    <property type="entry name" value="HDIG_dom"/>
</dbReference>
<gene>
    <name evidence="4" type="ORF">JIN85_04090</name>
</gene>
<dbReference type="SUPFAM" id="SSF109604">
    <property type="entry name" value="HD-domain/PDEase-like"/>
    <property type="match status" value="1"/>
</dbReference>
<sequence>MGFVDAIKRWRLARQGLSSGKKRRVHCENPVVQELEDSFLVRLSLYASFIVAIGIQISISSVESGQENPFSRAISGMILAVTAMAMFHINNQTSCRRNSRAVLVFGGWVVHLMIVQLLMSLGDAGTISEAFRFLFIPFALAPILHAVLLGRTVGAFSAIYVSMLGCFLVPRPDDRLGFLILSLVSGMTGVLLSNQVRKRVQLLRAGLYVGAVSLLVATALGRLDIASCFGPGAVDHLQLLGKGGAAAMGTGIFTALLISGLLPVFEGAFHITTDISWLELSDLNHKLLRRMQLEAPGTFHHSLVVASLAEAAAEKIGANAPLCRVCAYFHDIGKLKKPAYFIENQQDGGENPHDSLTPTMSALIIIAHVKDGVDFAVKHKLNPRIIDVIQEHHGDSMVYYFYRKAQEQKKAELEKVGKGLENPEDLPQVEEKNFRYPGPRPSTRESGIIALADTIESASRTLRKPNPAKIRALVDDLVRAKVNDGQLDECPLTIRELALLKDSFSTTLRSMLHSRIDYPKDEDKSPTGTKRLEAAAQQSPNSGTAGGKQSAAAKMAPKQPATTAWKSDYRSARATEGY</sequence>
<feature type="domain" description="HD/PDEase" evidence="3">
    <location>
        <begin position="294"/>
        <end position="467"/>
    </location>
</feature>
<proteinExistence type="predicted"/>
<dbReference type="NCBIfam" id="TIGR00277">
    <property type="entry name" value="HDIG"/>
    <property type="match status" value="1"/>
</dbReference>
<feature type="transmembrane region" description="Helical" evidence="2">
    <location>
        <begin position="39"/>
        <end position="59"/>
    </location>
</feature>
<evidence type="ECO:0000256" key="1">
    <source>
        <dbReference type="SAM" id="MobiDB-lite"/>
    </source>
</evidence>
<keyword evidence="2" id="KW-0472">Membrane</keyword>
<feature type="compositionally biased region" description="Basic and acidic residues" evidence="1">
    <location>
        <begin position="567"/>
        <end position="578"/>
    </location>
</feature>
<reference evidence="4" key="1">
    <citation type="submission" date="2021-01" db="EMBL/GenBank/DDBJ databases">
        <title>Modified the classification status of verrucomicrobia.</title>
        <authorList>
            <person name="Feng X."/>
        </authorList>
    </citation>
    <scope>NUCLEOTIDE SEQUENCE</scope>
    <source>
        <strain evidence="4">KCTC 22041</strain>
    </source>
</reference>
<evidence type="ECO:0000256" key="2">
    <source>
        <dbReference type="SAM" id="Phobius"/>
    </source>
</evidence>
<dbReference type="EMBL" id="JAENIJ010000004">
    <property type="protein sequence ID" value="MBK1881580.1"/>
    <property type="molecule type" value="Genomic_DNA"/>
</dbReference>
<dbReference type="CDD" id="cd00077">
    <property type="entry name" value="HDc"/>
    <property type="match status" value="1"/>
</dbReference>
<feature type="region of interest" description="Disordered" evidence="1">
    <location>
        <begin position="517"/>
        <end position="578"/>
    </location>
</feature>
<dbReference type="Gene3D" id="1.10.3210.10">
    <property type="entry name" value="Hypothetical protein af1432"/>
    <property type="match status" value="1"/>
</dbReference>
<comment type="caution">
    <text evidence="4">The sequence shown here is derived from an EMBL/GenBank/DDBJ whole genome shotgun (WGS) entry which is preliminary data.</text>
</comment>
<feature type="transmembrane region" description="Helical" evidence="2">
    <location>
        <begin position="71"/>
        <end position="89"/>
    </location>
</feature>
<dbReference type="Pfam" id="PF01966">
    <property type="entry name" value="HD"/>
    <property type="match status" value="1"/>
</dbReference>
<dbReference type="Proteomes" id="UP000603141">
    <property type="component" value="Unassembled WGS sequence"/>
</dbReference>
<keyword evidence="2" id="KW-1133">Transmembrane helix</keyword>
<dbReference type="InterPro" id="IPR011621">
    <property type="entry name" value="Metal-dep_PHydrolase_7TM_intra"/>
</dbReference>
<accession>A0A934S5E6</accession>